<evidence type="ECO:0000256" key="2">
    <source>
        <dbReference type="ARBA" id="ARBA00022692"/>
    </source>
</evidence>
<dbReference type="InterPro" id="IPR003807">
    <property type="entry name" value="DUF202"/>
</dbReference>
<proteinExistence type="predicted"/>
<dbReference type="Pfam" id="PF02656">
    <property type="entry name" value="DUF202"/>
    <property type="match status" value="1"/>
</dbReference>
<evidence type="ECO:0000313" key="8">
    <source>
        <dbReference type="Proteomes" id="UP000249081"/>
    </source>
</evidence>
<reference evidence="8" key="1">
    <citation type="submission" date="2018-04" db="EMBL/GenBank/DDBJ databases">
        <authorList>
            <person name="Cornet L."/>
        </authorList>
    </citation>
    <scope>NUCLEOTIDE SEQUENCE [LARGE SCALE GENOMIC DNA]</scope>
</reference>
<comment type="subcellular location">
    <subcellularLocation>
        <location evidence="1">Endomembrane system</location>
        <topology evidence="1">Multi-pass membrane protein</topology>
    </subcellularLocation>
</comment>
<keyword evidence="4 5" id="KW-0472">Membrane</keyword>
<evidence type="ECO:0000313" key="7">
    <source>
        <dbReference type="EMBL" id="PZO33477.1"/>
    </source>
</evidence>
<protein>
    <recommendedName>
        <fullName evidence="6">DUF202 domain-containing protein</fullName>
    </recommendedName>
</protein>
<evidence type="ECO:0000256" key="4">
    <source>
        <dbReference type="ARBA" id="ARBA00023136"/>
    </source>
</evidence>
<gene>
    <name evidence="7" type="ORF">DCF17_21890</name>
</gene>
<reference evidence="7 8" key="2">
    <citation type="submission" date="2018-06" db="EMBL/GenBank/DDBJ databases">
        <title>Metagenomic assembly of (sub)arctic Cyanobacteria and their associated microbiome from non-axenic cultures.</title>
        <authorList>
            <person name="Baurain D."/>
        </authorList>
    </citation>
    <scope>NUCLEOTIDE SEQUENCE [LARGE SCALE GENOMIC DNA]</scope>
    <source>
        <strain evidence="7">ULC041bin1</strain>
    </source>
</reference>
<feature type="domain" description="DUF202" evidence="6">
    <location>
        <begin position="15"/>
        <end position="86"/>
    </location>
</feature>
<keyword evidence="3 5" id="KW-1133">Transmembrane helix</keyword>
<organism evidence="7 8">
    <name type="scientific">Shackletoniella antarctica</name>
    <dbReference type="NCBI Taxonomy" id="268115"/>
    <lineage>
        <taxon>Bacteria</taxon>
        <taxon>Bacillati</taxon>
        <taxon>Cyanobacteriota</taxon>
        <taxon>Cyanophyceae</taxon>
        <taxon>Oculatellales</taxon>
        <taxon>Oculatellaceae</taxon>
        <taxon>Shackletoniella</taxon>
    </lineage>
</organism>
<name>A0A2W4VPT2_9CYAN</name>
<evidence type="ECO:0000256" key="1">
    <source>
        <dbReference type="ARBA" id="ARBA00004127"/>
    </source>
</evidence>
<dbReference type="Proteomes" id="UP000249081">
    <property type="component" value="Unassembled WGS sequence"/>
</dbReference>
<dbReference type="AlphaFoldDB" id="A0A2W4VPT2"/>
<dbReference type="GO" id="GO:0012505">
    <property type="term" value="C:endomembrane system"/>
    <property type="evidence" value="ECO:0007669"/>
    <property type="project" value="UniProtKB-SubCell"/>
</dbReference>
<feature type="transmembrane region" description="Helical" evidence="5">
    <location>
        <begin position="99"/>
        <end position="122"/>
    </location>
</feature>
<keyword evidence="2 5" id="KW-0812">Transmembrane</keyword>
<accession>A0A2W4VPT2</accession>
<feature type="transmembrane region" description="Helical" evidence="5">
    <location>
        <begin position="58"/>
        <end position="79"/>
    </location>
</feature>
<evidence type="ECO:0000259" key="6">
    <source>
        <dbReference type="Pfam" id="PF02656"/>
    </source>
</evidence>
<dbReference type="EMBL" id="QBMN01000251">
    <property type="protein sequence ID" value="PZO33477.1"/>
    <property type="molecule type" value="Genomic_DNA"/>
</dbReference>
<evidence type="ECO:0000256" key="3">
    <source>
        <dbReference type="ARBA" id="ARBA00022989"/>
    </source>
</evidence>
<evidence type="ECO:0000256" key="5">
    <source>
        <dbReference type="SAM" id="Phobius"/>
    </source>
</evidence>
<comment type="caution">
    <text evidence="7">The sequence shown here is derived from an EMBL/GenBank/DDBJ whole genome shotgun (WGS) entry which is preliminary data.</text>
</comment>
<sequence length="126" mass="13713">MPYPPNVQEELARDRNHLAADRTLLSFIRGSLTLIGVGVAVEQIVSALSPSSPYIDEWAYGLSLVFIGVGVVSLVFAIADHRREMQRLKAREYRYTPRWSLATATGLAVFAIGALALGWLALSALG</sequence>